<reference evidence="7" key="1">
    <citation type="submission" date="2021-01" db="EMBL/GenBank/DDBJ databases">
        <authorList>
            <person name="Corre E."/>
            <person name="Pelletier E."/>
            <person name="Niang G."/>
            <person name="Scheremetjew M."/>
            <person name="Finn R."/>
            <person name="Kale V."/>
            <person name="Holt S."/>
            <person name="Cochrane G."/>
            <person name="Meng A."/>
            <person name="Brown T."/>
            <person name="Cohen L."/>
        </authorList>
    </citation>
    <scope>NUCLEOTIDE SEQUENCE</scope>
    <source>
        <strain evidence="7">CCMP1452</strain>
    </source>
</reference>
<proteinExistence type="inferred from homology"/>
<evidence type="ECO:0000256" key="1">
    <source>
        <dbReference type="ARBA" id="ARBA00004604"/>
    </source>
</evidence>
<evidence type="ECO:0000259" key="6">
    <source>
        <dbReference type="PROSITE" id="PS50833"/>
    </source>
</evidence>
<sequence length="358" mass="40487">MAPTQRQLKDIRAKQLAGAKAPKAKVARYLKTLESKLVEEAKSALLLKGIRCSDAMTTVLKDLRAIKAPHAKLLTKNNVIVPFDDEGQQSLDFLCTKNDASLFAMASHNKKRPNNLTIGRTFDRRILDMCELGVLRYKSLQDYAGSIKKRIGSKPMMLFVGDKWHLDVECKRLQNLLIDFYRGDPVKKIIVSGLDHIMVFTIVDDPQSINNNNVNLVFKPTIHQRTYFVKLKKNPNGGKTPLPYLLASGPDMDFKVRRTQFATPDTWKMAMKQPAAIKPKKVKNHTTNMFGETIGRLHIEKQDIDKMGGKKSKALRNADKLEKAEQKAEIEADLSKENSEIGAEFKQTFGFDKNDMVE</sequence>
<dbReference type="GO" id="GO:0000463">
    <property type="term" value="P:maturation of LSU-rRNA from tricistronic rRNA transcript (SSU-rRNA, 5.8S rRNA, LSU-rRNA)"/>
    <property type="evidence" value="ECO:0007669"/>
    <property type="project" value="TreeGrafter"/>
</dbReference>
<gene>
    <name evidence="7" type="ORF">EANT1437_LOCUS2717</name>
</gene>
<evidence type="ECO:0000256" key="5">
    <source>
        <dbReference type="SAM" id="Coils"/>
    </source>
</evidence>
<feature type="domain" description="Brix" evidence="6">
    <location>
        <begin position="42"/>
        <end position="265"/>
    </location>
</feature>
<dbReference type="InterPro" id="IPR007109">
    <property type="entry name" value="Brix"/>
</dbReference>
<comment type="subcellular location">
    <subcellularLocation>
        <location evidence="1 4">Nucleus</location>
        <location evidence="1 4">Nucleolus</location>
    </subcellularLocation>
</comment>
<evidence type="ECO:0000313" key="7">
    <source>
        <dbReference type="EMBL" id="CAD9658915.1"/>
    </source>
</evidence>
<dbReference type="GO" id="GO:0000027">
    <property type="term" value="P:ribosomal large subunit assembly"/>
    <property type="evidence" value="ECO:0007669"/>
    <property type="project" value="InterPro"/>
</dbReference>
<protein>
    <recommendedName>
        <fullName evidence="4">Ribosome production factor 2 homolog</fullName>
    </recommendedName>
    <alternativeName>
        <fullName evidence="4">Ribosome biogenesis protein RPF2 homolog</fullName>
    </alternativeName>
</protein>
<dbReference type="GO" id="GO:0005730">
    <property type="term" value="C:nucleolus"/>
    <property type="evidence" value="ECO:0007669"/>
    <property type="project" value="UniProtKB-SubCell"/>
</dbReference>
<keyword evidence="3 4" id="KW-0539">Nucleus</keyword>
<organism evidence="7">
    <name type="scientific">Eucampia antarctica</name>
    <dbReference type="NCBI Taxonomy" id="49252"/>
    <lineage>
        <taxon>Eukaryota</taxon>
        <taxon>Sar</taxon>
        <taxon>Stramenopiles</taxon>
        <taxon>Ochrophyta</taxon>
        <taxon>Bacillariophyta</taxon>
        <taxon>Mediophyceae</taxon>
        <taxon>Biddulphiophycidae</taxon>
        <taxon>Hemiaulales</taxon>
        <taxon>Hemiaulaceae</taxon>
        <taxon>Eucampia</taxon>
    </lineage>
</organism>
<dbReference type="InterPro" id="IPR039770">
    <property type="entry name" value="Rpf2"/>
</dbReference>
<keyword evidence="5" id="KW-0175">Coiled coil</keyword>
<comment type="similarity">
    <text evidence="2 4">Belongs to the RPF2 family.</text>
</comment>
<dbReference type="PANTHER" id="PTHR12728:SF0">
    <property type="entry name" value="RIBOSOME PRODUCTION FACTOR 2 HOMOLOG"/>
    <property type="match status" value="1"/>
</dbReference>
<dbReference type="Pfam" id="PF04427">
    <property type="entry name" value="Brix"/>
    <property type="match status" value="1"/>
</dbReference>
<dbReference type="AlphaFoldDB" id="A0A7S2R2I5"/>
<feature type="coiled-coil region" evidence="5">
    <location>
        <begin position="311"/>
        <end position="338"/>
    </location>
</feature>
<dbReference type="GO" id="GO:0019843">
    <property type="term" value="F:rRNA binding"/>
    <property type="evidence" value="ECO:0007669"/>
    <property type="project" value="UniProtKB-UniRule"/>
</dbReference>
<evidence type="ECO:0000256" key="3">
    <source>
        <dbReference type="ARBA" id="ARBA00023242"/>
    </source>
</evidence>
<dbReference type="SMART" id="SM00879">
    <property type="entry name" value="Brix"/>
    <property type="match status" value="1"/>
</dbReference>
<dbReference type="PANTHER" id="PTHR12728">
    <property type="entry name" value="BRIX DOMAIN CONTAINING PROTEIN"/>
    <property type="match status" value="1"/>
</dbReference>
<dbReference type="PROSITE" id="PS50833">
    <property type="entry name" value="BRIX"/>
    <property type="match status" value="1"/>
</dbReference>
<accession>A0A7S2R2I5</accession>
<evidence type="ECO:0000256" key="4">
    <source>
        <dbReference type="RuleBase" id="RU367086"/>
    </source>
</evidence>
<name>A0A7S2R2I5_9STRA</name>
<evidence type="ECO:0000256" key="2">
    <source>
        <dbReference type="ARBA" id="ARBA00010782"/>
    </source>
</evidence>
<dbReference type="EMBL" id="HBHI01005416">
    <property type="protein sequence ID" value="CAD9658915.1"/>
    <property type="molecule type" value="Transcribed_RNA"/>
</dbReference>